<evidence type="ECO:0000256" key="1">
    <source>
        <dbReference type="SAM" id="Phobius"/>
    </source>
</evidence>
<accession>A0A089NNQ6</accession>
<sequence length="75" mass="7784">MLKKSEGPSEAKLFFDTRAVPLAANLAGSLEVALERASVRSGIRPSLILAACLGAGVLGVLGLVRNARTAQKRVP</sequence>
<name>A0A089NNQ6_9HYPH</name>
<reference evidence="2 3" key="1">
    <citation type="journal article" date="2014" name="PLoS ONE">
        <title>Genome Information of Methylobacterium oryzae, a Plant-Probiotic Methylotroph in the Phyllosphere.</title>
        <authorList>
            <person name="Kwak M.J."/>
            <person name="Jeong H."/>
            <person name="Madhaiyan M."/>
            <person name="Lee Y."/>
            <person name="Sa T.M."/>
            <person name="Oh T.K."/>
            <person name="Kim J.F."/>
        </authorList>
    </citation>
    <scope>NUCLEOTIDE SEQUENCE [LARGE SCALE GENOMIC DNA]</scope>
    <source>
        <strain evidence="2 3">CBMB20</strain>
    </source>
</reference>
<organism evidence="2 3">
    <name type="scientific">Methylobacterium oryzae CBMB20</name>
    <dbReference type="NCBI Taxonomy" id="693986"/>
    <lineage>
        <taxon>Bacteria</taxon>
        <taxon>Pseudomonadati</taxon>
        <taxon>Pseudomonadota</taxon>
        <taxon>Alphaproteobacteria</taxon>
        <taxon>Hyphomicrobiales</taxon>
        <taxon>Methylobacteriaceae</taxon>
        <taxon>Methylobacterium</taxon>
    </lineage>
</organism>
<protein>
    <submittedName>
        <fullName evidence="2">Protein of unassigned function</fullName>
    </submittedName>
</protein>
<dbReference type="HOGENOM" id="CLU_192929_0_0_5"/>
<dbReference type="Proteomes" id="UP000029492">
    <property type="component" value="Chromosome"/>
</dbReference>
<dbReference type="KEGG" id="mor:MOC_0410"/>
<keyword evidence="1" id="KW-0812">Transmembrane</keyword>
<keyword evidence="1" id="KW-0472">Membrane</keyword>
<dbReference type="EMBL" id="CP003811">
    <property type="protein sequence ID" value="AIQ88165.1"/>
    <property type="molecule type" value="Genomic_DNA"/>
</dbReference>
<feature type="transmembrane region" description="Helical" evidence="1">
    <location>
        <begin position="46"/>
        <end position="64"/>
    </location>
</feature>
<dbReference type="eggNOG" id="ENOG50304GF">
    <property type="taxonomic scope" value="Bacteria"/>
</dbReference>
<keyword evidence="1" id="KW-1133">Transmembrane helix</keyword>
<dbReference type="GeneID" id="96605465"/>
<keyword evidence="3" id="KW-1185">Reference proteome</keyword>
<dbReference type="AlphaFoldDB" id="A0A089NNQ6"/>
<proteinExistence type="predicted"/>
<evidence type="ECO:0000313" key="3">
    <source>
        <dbReference type="Proteomes" id="UP000029492"/>
    </source>
</evidence>
<evidence type="ECO:0000313" key="2">
    <source>
        <dbReference type="EMBL" id="AIQ88165.1"/>
    </source>
</evidence>
<dbReference type="RefSeq" id="WP_236952839.1">
    <property type="nucleotide sequence ID" value="NZ_CP003811.1"/>
</dbReference>
<gene>
    <name evidence="2" type="ORF">MOC_0410</name>
</gene>